<name>A0A7I7JTV0_9MYCO</name>
<dbReference type="EMBL" id="AP022563">
    <property type="protein sequence ID" value="BBX15245.1"/>
    <property type="molecule type" value="Genomic_DNA"/>
</dbReference>
<evidence type="ECO:0000256" key="1">
    <source>
        <dbReference type="SAM" id="MobiDB-lite"/>
    </source>
</evidence>
<sequence length="73" mass="7584">MPIEATTIATAESLEPSPPRGAFSGAGASSVDVGMTVLPGRTENIDVDNSKPPPARRRCHPGRRFVADVAVTP</sequence>
<proteinExistence type="predicted"/>
<dbReference type="Proteomes" id="UP000467006">
    <property type="component" value="Chromosome"/>
</dbReference>
<feature type="region of interest" description="Disordered" evidence="1">
    <location>
        <begin position="1"/>
        <end position="30"/>
    </location>
</feature>
<dbReference type="KEGG" id="mdu:MDUV_01050"/>
<gene>
    <name evidence="2" type="ORF">MDUV_01050</name>
</gene>
<evidence type="ECO:0000313" key="3">
    <source>
        <dbReference type="Proteomes" id="UP000467006"/>
    </source>
</evidence>
<keyword evidence="3" id="KW-1185">Reference proteome</keyword>
<dbReference type="AlphaFoldDB" id="A0A7I7JTV0"/>
<protein>
    <submittedName>
        <fullName evidence="2">Uncharacterized protein</fullName>
    </submittedName>
</protein>
<reference evidence="2 3" key="1">
    <citation type="journal article" date="2019" name="Emerg. Microbes Infect.">
        <title>Comprehensive subspecies identification of 175 nontuberculous mycobacteria species based on 7547 genomic profiles.</title>
        <authorList>
            <person name="Matsumoto Y."/>
            <person name="Kinjo T."/>
            <person name="Motooka D."/>
            <person name="Nabeya D."/>
            <person name="Jung N."/>
            <person name="Uechi K."/>
            <person name="Horii T."/>
            <person name="Iida T."/>
            <person name="Fujita J."/>
            <person name="Nakamura S."/>
        </authorList>
    </citation>
    <scope>NUCLEOTIDE SEQUENCE [LARGE SCALE GENOMIC DNA]</scope>
    <source>
        <strain evidence="2 3">JCM 6396</strain>
    </source>
</reference>
<accession>A0A7I7JTV0</accession>
<organism evidence="2 3">
    <name type="scientific">Mycolicibacterium duvalii</name>
    <dbReference type="NCBI Taxonomy" id="39688"/>
    <lineage>
        <taxon>Bacteria</taxon>
        <taxon>Bacillati</taxon>
        <taxon>Actinomycetota</taxon>
        <taxon>Actinomycetes</taxon>
        <taxon>Mycobacteriales</taxon>
        <taxon>Mycobacteriaceae</taxon>
        <taxon>Mycolicibacterium</taxon>
    </lineage>
</organism>
<evidence type="ECO:0000313" key="2">
    <source>
        <dbReference type="EMBL" id="BBX15245.1"/>
    </source>
</evidence>
<feature type="region of interest" description="Disordered" evidence="1">
    <location>
        <begin position="41"/>
        <end position="60"/>
    </location>
</feature>